<gene>
    <name evidence="3" type="ORF">NB22_09600</name>
</gene>
<accession>A0A829LYL5</accession>
<dbReference type="EMBL" id="AYHA01000166">
    <property type="protein sequence ID" value="ESS00523.1"/>
    <property type="molecule type" value="Genomic_DNA"/>
</dbReference>
<organism evidence="3 4">
    <name type="scientific">Limosilactobacillus fermentum NB-22</name>
    <dbReference type="NCBI Taxonomy" id="1408443"/>
    <lineage>
        <taxon>Bacteria</taxon>
        <taxon>Bacillati</taxon>
        <taxon>Bacillota</taxon>
        <taxon>Bacilli</taxon>
        <taxon>Lactobacillales</taxon>
        <taxon>Lactobacillaceae</taxon>
        <taxon>Limosilactobacillus</taxon>
    </lineage>
</organism>
<reference evidence="4" key="1">
    <citation type="submission" date="2013-10" db="EMBL/GenBank/DDBJ databases">
        <title>Draft genome sequence of Lactobacillus fermentum NB-22.</title>
        <authorList>
            <person name="Chaplin A.V."/>
            <person name="Shkoporov A.N."/>
            <person name="Khokhlova E.V."/>
            <person name="Efimov B.A."/>
            <person name="Kafarskaia L.I."/>
        </authorList>
    </citation>
    <scope>NUCLEOTIDE SEQUENCE [LARGE SCALE GENOMIC DNA]</scope>
    <source>
        <strain evidence="4">NB-22</strain>
    </source>
</reference>
<feature type="region of interest" description="Disordered" evidence="1">
    <location>
        <begin position="22"/>
        <end position="70"/>
    </location>
</feature>
<feature type="compositionally biased region" description="Polar residues" evidence="1">
    <location>
        <begin position="22"/>
        <end position="46"/>
    </location>
</feature>
<evidence type="ECO:0000313" key="3">
    <source>
        <dbReference type="EMBL" id="ESS00523.1"/>
    </source>
</evidence>
<name>A0A829LYL5_LIMFE</name>
<dbReference type="Proteomes" id="UP000018412">
    <property type="component" value="Unassembled WGS sequence"/>
</dbReference>
<dbReference type="RefSeq" id="WP_023466994.1">
    <property type="nucleotide sequence ID" value="NZ_KI546292.1"/>
</dbReference>
<comment type="caution">
    <text evidence="3">The sequence shown here is derived from an EMBL/GenBank/DDBJ whole genome shotgun (WGS) entry which is preliminary data.</text>
</comment>
<feature type="compositionally biased region" description="Low complexity" evidence="1">
    <location>
        <begin position="47"/>
        <end position="64"/>
    </location>
</feature>
<dbReference type="PROSITE" id="PS51257">
    <property type="entry name" value="PROKAR_LIPOPROTEIN"/>
    <property type="match status" value="1"/>
</dbReference>
<dbReference type="GeneID" id="83714954"/>
<feature type="signal peptide" evidence="2">
    <location>
        <begin position="1"/>
        <end position="19"/>
    </location>
</feature>
<protein>
    <recommendedName>
        <fullName evidence="5">Lipoprotein</fullName>
    </recommendedName>
</protein>
<sequence length="180" mass="19153">MKKALVGLGIILGVSTLTACTTKNGESVTSRSGASTQQKESASTVKTEQSTSSEESSATSQSSESSEEKKLQYVIVSRKSEKKNFIHGSVELHGGDGEKVDVKVDDNDIKAGSYQAIWTPGAIGGSSKDYGYGIIYINGDQNSIQVEPDKPTDVTFKDGDTITFQFAGNGDNDKLTLDQK</sequence>
<dbReference type="AlphaFoldDB" id="A0A829LYL5"/>
<reference evidence="3 4" key="2">
    <citation type="journal article" date="2015" name="Genome Announc.">
        <title>Draft Genome Sequence of Lactobacillus fermentum NB-22.</title>
        <authorList>
            <person name="Chaplin A.V."/>
            <person name="Shkoporov A.N."/>
            <person name="Efimov B.A."/>
            <person name="Pikina A.P."/>
            <person name="Borisova O.Y."/>
            <person name="Gladko I.A."/>
            <person name="Postnikova E.A."/>
            <person name="Lordkipanidze A.E."/>
            <person name="Kafarskaia L.I."/>
        </authorList>
    </citation>
    <scope>NUCLEOTIDE SEQUENCE [LARGE SCALE GENOMIC DNA]</scope>
    <source>
        <strain evidence="3 4">NB-22</strain>
    </source>
</reference>
<evidence type="ECO:0000256" key="1">
    <source>
        <dbReference type="SAM" id="MobiDB-lite"/>
    </source>
</evidence>
<proteinExistence type="predicted"/>
<feature type="chain" id="PRO_5032559713" description="Lipoprotein" evidence="2">
    <location>
        <begin position="20"/>
        <end position="180"/>
    </location>
</feature>
<keyword evidence="2" id="KW-0732">Signal</keyword>
<evidence type="ECO:0008006" key="5">
    <source>
        <dbReference type="Google" id="ProtNLM"/>
    </source>
</evidence>
<evidence type="ECO:0000313" key="4">
    <source>
        <dbReference type="Proteomes" id="UP000018412"/>
    </source>
</evidence>
<evidence type="ECO:0000256" key="2">
    <source>
        <dbReference type="SAM" id="SignalP"/>
    </source>
</evidence>